<dbReference type="PANTHER" id="PTHR43130:SF2">
    <property type="entry name" value="DJ-1_PFPI DOMAIN-CONTAINING PROTEIN"/>
    <property type="match status" value="1"/>
</dbReference>
<organism evidence="2 3">
    <name type="scientific">Cupriavidus necator (strain ATCC 43291 / DSM 13513 / CCUG 52238 / LMG 8453 / N-1)</name>
    <name type="common">Ralstonia eutropha</name>
    <dbReference type="NCBI Taxonomy" id="1042878"/>
    <lineage>
        <taxon>Bacteria</taxon>
        <taxon>Pseudomonadati</taxon>
        <taxon>Pseudomonadota</taxon>
        <taxon>Betaproteobacteria</taxon>
        <taxon>Burkholderiales</taxon>
        <taxon>Burkholderiaceae</taxon>
        <taxon>Cupriavidus</taxon>
    </lineage>
</organism>
<dbReference type="RefSeq" id="WP_013959104.1">
    <property type="nucleotide sequence ID" value="NC_015727.1"/>
</dbReference>
<accession>F8GXI4</accession>
<dbReference type="Gene3D" id="3.40.50.880">
    <property type="match status" value="1"/>
</dbReference>
<dbReference type="GeneID" id="34312211"/>
<dbReference type="GO" id="GO:0006355">
    <property type="term" value="P:regulation of DNA-templated transcription"/>
    <property type="evidence" value="ECO:0007669"/>
    <property type="project" value="TreeGrafter"/>
</dbReference>
<dbReference type="InterPro" id="IPR002818">
    <property type="entry name" value="DJ-1/PfpI"/>
</dbReference>
<proteinExistence type="predicted"/>
<dbReference type="PANTHER" id="PTHR43130">
    <property type="entry name" value="ARAC-FAMILY TRANSCRIPTIONAL REGULATOR"/>
    <property type="match status" value="1"/>
</dbReference>
<name>F8GXI4_CUPNN</name>
<sequence length="233" mass="24958">MSTTMTASTRVAMLAYPKFTALDLIGPHQILASLPGVHVDVVGRTTEPVVTDRQICITPAKSFSECEADYDIVLVPGGISTHLMVEDAETLEFLARIGENATYVTSVCTGSVILAAAGLLKGYHATSHWAYREILADYGAIPSKARFVVDRNRVTGGGVTAGIDFGLQLAAILRGSDVAKMIQLVFEYDPKPPFDAGDPERVAPEVLAAAVTRLEPLIAPVREAARRYAARTE</sequence>
<evidence type="ECO:0000313" key="3">
    <source>
        <dbReference type="Proteomes" id="UP000006798"/>
    </source>
</evidence>
<dbReference type="CDD" id="cd03139">
    <property type="entry name" value="GATase1_PfpI_2"/>
    <property type="match status" value="1"/>
</dbReference>
<dbReference type="InterPro" id="IPR052158">
    <property type="entry name" value="INH-QAR"/>
</dbReference>
<dbReference type="EMBL" id="CP002879">
    <property type="protein sequence ID" value="AEI82054.1"/>
    <property type="molecule type" value="Genomic_DNA"/>
</dbReference>
<geneLocation type="plasmid" evidence="2 3">
    <name>pBB1</name>
</geneLocation>
<dbReference type="HOGENOM" id="CLU_000445_44_1_4"/>
<feature type="domain" description="DJ-1/PfpI" evidence="1">
    <location>
        <begin position="10"/>
        <end position="170"/>
    </location>
</feature>
<gene>
    <name evidence="2" type="ordered locus">CNE_BB1p06340</name>
</gene>
<protein>
    <submittedName>
        <fullName evidence="2">Isonitrile hydratase</fullName>
    </submittedName>
</protein>
<dbReference type="Pfam" id="PF01965">
    <property type="entry name" value="DJ-1_PfpI"/>
    <property type="match status" value="1"/>
</dbReference>
<keyword evidence="2" id="KW-0614">Plasmid</keyword>
<dbReference type="AlphaFoldDB" id="F8GXI4"/>
<dbReference type="SUPFAM" id="SSF52317">
    <property type="entry name" value="Class I glutamine amidotransferase-like"/>
    <property type="match status" value="1"/>
</dbReference>
<dbReference type="InterPro" id="IPR029062">
    <property type="entry name" value="Class_I_gatase-like"/>
</dbReference>
<evidence type="ECO:0000259" key="1">
    <source>
        <dbReference type="Pfam" id="PF01965"/>
    </source>
</evidence>
<reference evidence="2 3" key="1">
    <citation type="journal article" date="2011" name="J. Bacteriol.">
        <title>Complete genome sequence of the type strain Cupriavidus necator N-1.</title>
        <authorList>
            <person name="Poehlein A."/>
            <person name="Kusian B."/>
            <person name="Friedrich B."/>
            <person name="Daniel R."/>
            <person name="Bowien B."/>
        </authorList>
    </citation>
    <scope>NUCLEOTIDE SEQUENCE [LARGE SCALE GENOMIC DNA]</scope>
    <source>
        <strain evidence="3">ATCC 43291 / DSM 13513 / CCUG 52238 / LMG 8453 / N-1</strain>
        <plasmid evidence="2 3">pBB1</plasmid>
    </source>
</reference>
<evidence type="ECO:0000313" key="2">
    <source>
        <dbReference type="EMBL" id="AEI82054.1"/>
    </source>
</evidence>
<dbReference type="Proteomes" id="UP000006798">
    <property type="component" value="Plasmid pBB1"/>
</dbReference>
<dbReference type="KEGG" id="cnc:CNE_BB1p06340"/>